<reference evidence="1 2" key="1">
    <citation type="journal article" date="2019" name="Sci. Rep.">
        <title>A multi-omics analysis of the grapevine pathogen Lasiodiplodia theobromae reveals that temperature affects the expression of virulence- and pathogenicity-related genes.</title>
        <authorList>
            <person name="Felix C."/>
            <person name="Meneses R."/>
            <person name="Goncalves M.F.M."/>
            <person name="Tilleman L."/>
            <person name="Duarte A.S."/>
            <person name="Jorrin-Novo J.V."/>
            <person name="Van de Peer Y."/>
            <person name="Deforce D."/>
            <person name="Van Nieuwerburgh F."/>
            <person name="Esteves A.C."/>
            <person name="Alves A."/>
        </authorList>
    </citation>
    <scope>NUCLEOTIDE SEQUENCE [LARGE SCALE GENOMIC DNA]</scope>
    <source>
        <strain evidence="1 2">LA-SOL3</strain>
    </source>
</reference>
<protein>
    <submittedName>
        <fullName evidence="1">Uncharacterized protein</fullName>
    </submittedName>
</protein>
<proteinExistence type="predicted"/>
<dbReference type="InterPro" id="IPR053204">
    <property type="entry name" value="Oxopyrrolidines_Biosynth-assoc"/>
</dbReference>
<dbReference type="InterPro" id="IPR022085">
    <property type="entry name" value="OpdG"/>
</dbReference>
<accession>A0A5N5CUH2</accession>
<gene>
    <name evidence="1" type="ORF">DBV05_g12331</name>
</gene>
<dbReference type="PANTHER" id="PTHR38797:SF4">
    <property type="entry name" value="NUCLEAR PORE COMPLEX PROTEIN NUP85"/>
    <property type="match status" value="1"/>
</dbReference>
<keyword evidence="2" id="KW-1185">Reference proteome</keyword>
<evidence type="ECO:0000313" key="2">
    <source>
        <dbReference type="Proteomes" id="UP000325902"/>
    </source>
</evidence>
<evidence type="ECO:0000313" key="1">
    <source>
        <dbReference type="EMBL" id="KAB2568993.1"/>
    </source>
</evidence>
<organism evidence="1 2">
    <name type="scientific">Lasiodiplodia theobromae</name>
    <dbReference type="NCBI Taxonomy" id="45133"/>
    <lineage>
        <taxon>Eukaryota</taxon>
        <taxon>Fungi</taxon>
        <taxon>Dikarya</taxon>
        <taxon>Ascomycota</taxon>
        <taxon>Pezizomycotina</taxon>
        <taxon>Dothideomycetes</taxon>
        <taxon>Dothideomycetes incertae sedis</taxon>
        <taxon>Botryosphaeriales</taxon>
        <taxon>Botryosphaeriaceae</taxon>
        <taxon>Lasiodiplodia</taxon>
    </lineage>
</organism>
<comment type="caution">
    <text evidence="1">The sequence shown here is derived from an EMBL/GenBank/DDBJ whole genome shotgun (WGS) entry which is preliminary data.</text>
</comment>
<dbReference type="Proteomes" id="UP000325902">
    <property type="component" value="Unassembled WGS sequence"/>
</dbReference>
<sequence length="305" mass="33906">MAFTRENAWFQTKLTTAAAAAEDDNAVSALRIYTPPLQCLFTGTASAATTADTLIASNLLDRAELLWQLIYAAAAELPEHHPALVDLLLALQSRHQTQPSPSAAEQHAPNPALASWLTLFGPTWRARRDALWAAREDGFDRAAQFDADGKKLLPREGDMYVNFHAFSARLLRAGIAPEVRGMMREAAWEALAGVLEREVEGYDGGIVRERFEIETMVLFWLDVWAGVQWVVFAGEEVRGGEGQKGQQEGERVGLLEVNGLWKGAEGFSEERWGFWRERLRGFLEVRGAVPEPVRGVVEEAVRCME</sequence>
<name>A0A5N5CUH2_9PEZI</name>
<dbReference type="Pfam" id="PF12311">
    <property type="entry name" value="DUF3632"/>
    <property type="match status" value="1"/>
</dbReference>
<dbReference type="PANTHER" id="PTHR38797">
    <property type="entry name" value="NUCLEAR PORE COMPLEX PROTEIN NUP85-RELATED"/>
    <property type="match status" value="1"/>
</dbReference>
<dbReference type="OrthoDB" id="5392447at2759"/>
<dbReference type="EMBL" id="VCHE01000242">
    <property type="protein sequence ID" value="KAB2568993.1"/>
    <property type="molecule type" value="Genomic_DNA"/>
</dbReference>
<dbReference type="AlphaFoldDB" id="A0A5N5CUH2"/>